<evidence type="ECO:0000256" key="4">
    <source>
        <dbReference type="ARBA" id="ARBA00022989"/>
    </source>
</evidence>
<dbReference type="Pfam" id="PF15003">
    <property type="entry name" value="HAUS2"/>
    <property type="match status" value="1"/>
</dbReference>
<protein>
    <submittedName>
        <fullName evidence="8">Nucleobase-ascorbate transporter 1</fullName>
    </submittedName>
</protein>
<dbReference type="GO" id="GO:0031023">
    <property type="term" value="P:microtubule organizing center organization"/>
    <property type="evidence" value="ECO:0007669"/>
    <property type="project" value="InterPro"/>
</dbReference>
<dbReference type="PANTHER" id="PTHR11119">
    <property type="entry name" value="XANTHINE-URACIL / VITAMIN C PERMEASE FAMILY MEMBER"/>
    <property type="match status" value="1"/>
</dbReference>
<feature type="transmembrane region" description="Helical" evidence="7">
    <location>
        <begin position="392"/>
        <end position="411"/>
    </location>
</feature>
<evidence type="ECO:0000313" key="9">
    <source>
        <dbReference type="Proteomes" id="UP000516437"/>
    </source>
</evidence>
<keyword evidence="5 7" id="KW-0472">Membrane</keyword>
<reference evidence="8 9" key="1">
    <citation type="journal article" date="2019" name="Plant Biotechnol. J.">
        <title>The red bayberry genome and genetic basis of sex determination.</title>
        <authorList>
            <person name="Jia H.M."/>
            <person name="Jia H.J."/>
            <person name="Cai Q.L."/>
            <person name="Wang Y."/>
            <person name="Zhao H.B."/>
            <person name="Yang W.F."/>
            <person name="Wang G.Y."/>
            <person name="Li Y.H."/>
            <person name="Zhan D.L."/>
            <person name="Shen Y.T."/>
            <person name="Niu Q.F."/>
            <person name="Chang L."/>
            <person name="Qiu J."/>
            <person name="Zhao L."/>
            <person name="Xie H.B."/>
            <person name="Fu W.Y."/>
            <person name="Jin J."/>
            <person name="Li X.W."/>
            <person name="Jiao Y."/>
            <person name="Zhou C.C."/>
            <person name="Tu T."/>
            <person name="Chai C.Y."/>
            <person name="Gao J.L."/>
            <person name="Fan L.J."/>
            <person name="van de Weg E."/>
            <person name="Wang J.Y."/>
            <person name="Gao Z.S."/>
        </authorList>
    </citation>
    <scope>NUCLEOTIDE SEQUENCE [LARGE SCALE GENOMIC DNA]</scope>
    <source>
        <tissue evidence="8">Leaves</tissue>
    </source>
</reference>
<sequence>MAADITHLPMEQLQDLEYCIDSNPPWGQFRSTHAETILLAFQNYILMLGTSVMIPTVLVPAMGGGDGDKARVIQTLLFVAGINTLLQALFGTRLPAVVGGSFAYVIPIAYIVSDSQLQRISDPHERFIQTMRAIQGALIVASSIQIILGYSQLWGLFSRFFSPLGMVPVVALVGLGLFQRGFPALGNCVEIGIPTLLLVIGLSQYLKHVKPFRDLPIFERFPVLICVTIIWFYSLILTASGAYRDKPLRTQISCRTDRAHLISTAPWFKFPYPLQWGPPTFSAGHSFAMMSAVLVSMVESTGAYKATSRLAIATPPPAYVLSRGIGWQGIGILLDGLFGTGTGSTVSVENVGLLGLTRVGSRRVVQISAGFMIFFSTLGKFGAVFASIPLPIFAALYCVLYGLVASVGLSFLQFTNMNCMRNLIITGLSLFLGISVPQFFNEYWNPSHRGLVHTNAGWFNAFLNTIFSSPPTVGLIVAVFLDNTLEVEKSKKDRGMPWWVKFRTFRGDNRNEEFYTLPFNLNRASSGVREMSMGTDTTWVGKKPLRRIGGMSDALSIAADLGFSVSAPPTQEELQNLSTTTGEKGDDLIRVLRELTTVQRKIADLQVELQGRKDDKNVAHLTHVSEMEKKIETLARITTILKDVIQNKDRIIARLQQPYSLDCIPVEAEYQKQFSELLMKAASDYGALTASVADFQWSQNFKEPPSVWGEMLRPIPVALASCTRFFEAMSAMRESFATLQDLRVGHSTSSLPATPAKEASQRVPGDSDCVTPPPWRTEPSFDDLAIRSARRQEAEPQEAEDENSEVSDFNQVDGSSHRRLSWPPSVKKSGT</sequence>
<feature type="transmembrane region" description="Helical" evidence="7">
    <location>
        <begin position="37"/>
        <end position="60"/>
    </location>
</feature>
<comment type="caution">
    <text evidence="8">The sequence shown here is derived from an EMBL/GenBank/DDBJ whole genome shotgun (WGS) entry which is preliminary data.</text>
</comment>
<feature type="transmembrane region" description="Helical" evidence="7">
    <location>
        <begin position="221"/>
        <end position="243"/>
    </location>
</feature>
<feature type="compositionally biased region" description="Acidic residues" evidence="6">
    <location>
        <begin position="795"/>
        <end position="805"/>
    </location>
</feature>
<organism evidence="8 9">
    <name type="scientific">Morella rubra</name>
    <name type="common">Chinese bayberry</name>
    <dbReference type="NCBI Taxonomy" id="262757"/>
    <lineage>
        <taxon>Eukaryota</taxon>
        <taxon>Viridiplantae</taxon>
        <taxon>Streptophyta</taxon>
        <taxon>Embryophyta</taxon>
        <taxon>Tracheophyta</taxon>
        <taxon>Spermatophyta</taxon>
        <taxon>Magnoliopsida</taxon>
        <taxon>eudicotyledons</taxon>
        <taxon>Gunneridae</taxon>
        <taxon>Pentapetalae</taxon>
        <taxon>rosids</taxon>
        <taxon>fabids</taxon>
        <taxon>Fagales</taxon>
        <taxon>Myricaceae</taxon>
        <taxon>Morella</taxon>
    </lineage>
</organism>
<feature type="transmembrane region" description="Helical" evidence="7">
    <location>
        <begin position="160"/>
        <end position="178"/>
    </location>
</feature>
<dbReference type="Proteomes" id="UP000516437">
    <property type="component" value="Chromosome 8"/>
</dbReference>
<dbReference type="GO" id="GO:0051225">
    <property type="term" value="P:spindle assembly"/>
    <property type="evidence" value="ECO:0007669"/>
    <property type="project" value="InterPro"/>
</dbReference>
<evidence type="ECO:0000256" key="3">
    <source>
        <dbReference type="ARBA" id="ARBA00022692"/>
    </source>
</evidence>
<feature type="transmembrane region" description="Helical" evidence="7">
    <location>
        <begin position="133"/>
        <end position="154"/>
    </location>
</feature>
<feature type="transmembrane region" description="Helical" evidence="7">
    <location>
        <begin position="364"/>
        <end position="386"/>
    </location>
</feature>
<gene>
    <name evidence="8" type="ORF">CJ030_MR8G006105</name>
</gene>
<dbReference type="EMBL" id="RXIC02000026">
    <property type="protein sequence ID" value="KAB1202598.1"/>
    <property type="molecule type" value="Genomic_DNA"/>
</dbReference>
<dbReference type="AlphaFoldDB" id="A0A6A1US11"/>
<evidence type="ECO:0000256" key="1">
    <source>
        <dbReference type="ARBA" id="ARBA00004141"/>
    </source>
</evidence>
<dbReference type="InterPro" id="IPR006043">
    <property type="entry name" value="NCS2"/>
</dbReference>
<dbReference type="OrthoDB" id="1641903at2759"/>
<dbReference type="GO" id="GO:0016020">
    <property type="term" value="C:membrane"/>
    <property type="evidence" value="ECO:0007669"/>
    <property type="project" value="UniProtKB-SubCell"/>
</dbReference>
<keyword evidence="9" id="KW-1185">Reference proteome</keyword>
<feature type="transmembrane region" description="Helical" evidence="7">
    <location>
        <begin position="185"/>
        <end position="206"/>
    </location>
</feature>
<feature type="region of interest" description="Disordered" evidence="6">
    <location>
        <begin position="747"/>
        <end position="831"/>
    </location>
</feature>
<evidence type="ECO:0000256" key="2">
    <source>
        <dbReference type="ARBA" id="ARBA00008821"/>
    </source>
</evidence>
<name>A0A6A1US11_9ROSI</name>
<evidence type="ECO:0000313" key="8">
    <source>
        <dbReference type="EMBL" id="KAB1202598.1"/>
    </source>
</evidence>
<feature type="transmembrane region" description="Helical" evidence="7">
    <location>
        <begin position="96"/>
        <end position="112"/>
    </location>
</feature>
<evidence type="ECO:0000256" key="5">
    <source>
        <dbReference type="ARBA" id="ARBA00023136"/>
    </source>
</evidence>
<comment type="subcellular location">
    <subcellularLocation>
        <location evidence="1">Membrane</location>
        <topology evidence="1">Multi-pass membrane protein</topology>
    </subcellularLocation>
</comment>
<feature type="transmembrane region" description="Helical" evidence="7">
    <location>
        <begin position="423"/>
        <end position="441"/>
    </location>
</feature>
<comment type="similarity">
    <text evidence="2">Belongs to the nucleobase:cation symporter-2 (NCS2) (TC 2.A.40) family.</text>
</comment>
<accession>A0A6A1US11</accession>
<keyword evidence="3 7" id="KW-0812">Transmembrane</keyword>
<dbReference type="InterPro" id="IPR028346">
    <property type="entry name" value="HAUS2"/>
</dbReference>
<proteinExistence type="inferred from homology"/>
<dbReference type="NCBIfam" id="NF037981">
    <property type="entry name" value="NCS2_1"/>
    <property type="match status" value="1"/>
</dbReference>
<dbReference type="Pfam" id="PF00860">
    <property type="entry name" value="Xan_ur_permease"/>
    <property type="match status" value="1"/>
</dbReference>
<evidence type="ECO:0000256" key="7">
    <source>
        <dbReference type="SAM" id="Phobius"/>
    </source>
</evidence>
<evidence type="ECO:0000256" key="6">
    <source>
        <dbReference type="SAM" id="MobiDB-lite"/>
    </source>
</evidence>
<keyword evidence="4 7" id="KW-1133">Transmembrane helix</keyword>
<dbReference type="GO" id="GO:0022857">
    <property type="term" value="F:transmembrane transporter activity"/>
    <property type="evidence" value="ECO:0007669"/>
    <property type="project" value="InterPro"/>
</dbReference>